<accession>A0A5B9P9V1</accession>
<keyword evidence="3" id="KW-1185">Reference proteome</keyword>
<keyword evidence="1" id="KW-0812">Transmembrane</keyword>
<feature type="transmembrane region" description="Helical" evidence="1">
    <location>
        <begin position="97"/>
        <end position="121"/>
    </location>
</feature>
<feature type="transmembrane region" description="Helical" evidence="1">
    <location>
        <begin position="62"/>
        <end position="85"/>
    </location>
</feature>
<protein>
    <submittedName>
        <fullName evidence="2">Uncharacterized protein</fullName>
    </submittedName>
</protein>
<dbReference type="EMBL" id="CP042912">
    <property type="protein sequence ID" value="QEG22239.1"/>
    <property type="molecule type" value="Genomic_DNA"/>
</dbReference>
<feature type="transmembrane region" description="Helical" evidence="1">
    <location>
        <begin position="35"/>
        <end position="50"/>
    </location>
</feature>
<organism evidence="2 3">
    <name type="scientific">Mariniblastus fucicola</name>
    <dbReference type="NCBI Taxonomy" id="980251"/>
    <lineage>
        <taxon>Bacteria</taxon>
        <taxon>Pseudomonadati</taxon>
        <taxon>Planctomycetota</taxon>
        <taxon>Planctomycetia</taxon>
        <taxon>Pirellulales</taxon>
        <taxon>Pirellulaceae</taxon>
        <taxon>Mariniblastus</taxon>
    </lineage>
</organism>
<keyword evidence="1" id="KW-0472">Membrane</keyword>
<dbReference type="AlphaFoldDB" id="A0A5B9P9V1"/>
<name>A0A5B9P9V1_9BACT</name>
<feature type="transmembrane region" description="Helical" evidence="1">
    <location>
        <begin position="6"/>
        <end position="23"/>
    </location>
</feature>
<dbReference type="STRING" id="980251.GCA_001642875_03595"/>
<evidence type="ECO:0000313" key="2">
    <source>
        <dbReference type="EMBL" id="QEG22239.1"/>
    </source>
</evidence>
<keyword evidence="1" id="KW-1133">Transmembrane helix</keyword>
<reference evidence="2 3" key="1">
    <citation type="submission" date="2019-08" db="EMBL/GenBank/DDBJ databases">
        <title>Deep-cultivation of Planctomycetes and their phenomic and genomic characterization uncovers novel biology.</title>
        <authorList>
            <person name="Wiegand S."/>
            <person name="Jogler M."/>
            <person name="Boedeker C."/>
            <person name="Pinto D."/>
            <person name="Vollmers J."/>
            <person name="Rivas-Marin E."/>
            <person name="Kohn T."/>
            <person name="Peeters S.H."/>
            <person name="Heuer A."/>
            <person name="Rast P."/>
            <person name="Oberbeckmann S."/>
            <person name="Bunk B."/>
            <person name="Jeske O."/>
            <person name="Meyerdierks A."/>
            <person name="Storesund J.E."/>
            <person name="Kallscheuer N."/>
            <person name="Luecker S."/>
            <person name="Lage O.M."/>
            <person name="Pohl T."/>
            <person name="Merkel B.J."/>
            <person name="Hornburger P."/>
            <person name="Mueller R.-W."/>
            <person name="Bruemmer F."/>
            <person name="Labrenz M."/>
            <person name="Spormann A.M."/>
            <person name="Op den Camp H."/>
            <person name="Overmann J."/>
            <person name="Amann R."/>
            <person name="Jetten M.S.M."/>
            <person name="Mascher T."/>
            <person name="Medema M.H."/>
            <person name="Devos D.P."/>
            <person name="Kaster A.-K."/>
            <person name="Ovreas L."/>
            <person name="Rohde M."/>
            <person name="Galperin M.Y."/>
            <person name="Jogler C."/>
        </authorList>
    </citation>
    <scope>NUCLEOTIDE SEQUENCE [LARGE SCALE GENOMIC DNA]</scope>
    <source>
        <strain evidence="2 3">FC18</strain>
    </source>
</reference>
<sequence length="122" mass="13971">MTDSIALLVGTFAIAMLAKNYMLRNYEREQATTRFIIFIGAFTLVIWLVFPDPTSRHVRPAVKYVALPVAVFGVPLTSFMSYVLRDEKPTGFSIQDLAEFLFLPFWLIVCYGTIIALNWVWI</sequence>
<evidence type="ECO:0000313" key="3">
    <source>
        <dbReference type="Proteomes" id="UP000322214"/>
    </source>
</evidence>
<dbReference type="RefSeq" id="WP_075082328.1">
    <property type="nucleotide sequence ID" value="NZ_LWSI01000004.1"/>
</dbReference>
<proteinExistence type="predicted"/>
<dbReference type="KEGG" id="mff:MFFC18_21150"/>
<gene>
    <name evidence="2" type="ORF">MFFC18_21150</name>
</gene>
<dbReference type="Proteomes" id="UP000322214">
    <property type="component" value="Chromosome"/>
</dbReference>
<evidence type="ECO:0000256" key="1">
    <source>
        <dbReference type="SAM" id="Phobius"/>
    </source>
</evidence>